<organism evidence="2 3">
    <name type="scientific">Paenibacillus flagellatus</name>
    <dbReference type="NCBI Taxonomy" id="2211139"/>
    <lineage>
        <taxon>Bacteria</taxon>
        <taxon>Bacillati</taxon>
        <taxon>Bacillota</taxon>
        <taxon>Bacilli</taxon>
        <taxon>Bacillales</taxon>
        <taxon>Paenibacillaceae</taxon>
        <taxon>Paenibacillus</taxon>
    </lineage>
</organism>
<dbReference type="RefSeq" id="WP_110838783.1">
    <property type="nucleotide sequence ID" value="NZ_QJVJ01000002.1"/>
</dbReference>
<keyword evidence="1" id="KW-0732">Signal</keyword>
<dbReference type="InterPro" id="IPR028994">
    <property type="entry name" value="Integrin_alpha_N"/>
</dbReference>
<gene>
    <name evidence="2" type="ORF">DLM86_04520</name>
</gene>
<evidence type="ECO:0000313" key="3">
    <source>
        <dbReference type="Proteomes" id="UP000247476"/>
    </source>
</evidence>
<dbReference type="Pfam" id="PF01839">
    <property type="entry name" value="FG-GAP"/>
    <property type="match status" value="1"/>
</dbReference>
<reference evidence="2 3" key="1">
    <citation type="submission" date="2018-05" db="EMBL/GenBank/DDBJ databases">
        <title>Paenibacillus flagellatus sp. nov., isolated from selenium mineral soil.</title>
        <authorList>
            <person name="Dai X."/>
        </authorList>
    </citation>
    <scope>NUCLEOTIDE SEQUENCE [LARGE SCALE GENOMIC DNA]</scope>
    <source>
        <strain evidence="2 3">DXL2</strain>
    </source>
</reference>
<dbReference type="PANTHER" id="PTHR44103">
    <property type="entry name" value="PROPROTEIN CONVERTASE P"/>
    <property type="match status" value="1"/>
</dbReference>
<protein>
    <recommendedName>
        <fullName evidence="4">VCBS repeat-containing protein</fullName>
    </recommendedName>
</protein>
<dbReference type="AlphaFoldDB" id="A0A2V5K9N0"/>
<name>A0A2V5K9N0_9BACL</name>
<dbReference type="EMBL" id="QJVJ01000002">
    <property type="protein sequence ID" value="PYI56255.1"/>
    <property type="molecule type" value="Genomic_DNA"/>
</dbReference>
<dbReference type="SUPFAM" id="SSF69318">
    <property type="entry name" value="Integrin alpha N-terminal domain"/>
    <property type="match status" value="2"/>
</dbReference>
<dbReference type="PANTHER" id="PTHR44103:SF1">
    <property type="entry name" value="PROPROTEIN CONVERTASE P"/>
    <property type="match status" value="1"/>
</dbReference>
<proteinExistence type="predicted"/>
<comment type="caution">
    <text evidence="2">The sequence shown here is derived from an EMBL/GenBank/DDBJ whole genome shotgun (WGS) entry which is preliminary data.</text>
</comment>
<evidence type="ECO:0000256" key="1">
    <source>
        <dbReference type="ARBA" id="ARBA00022729"/>
    </source>
</evidence>
<dbReference type="InterPro" id="IPR013517">
    <property type="entry name" value="FG-GAP"/>
</dbReference>
<evidence type="ECO:0000313" key="2">
    <source>
        <dbReference type="EMBL" id="PYI56255.1"/>
    </source>
</evidence>
<keyword evidence="3" id="KW-1185">Reference proteome</keyword>
<sequence length="664" mass="73270">MESGAPIRLGYGQWKELGEGLHATAYMLDYYGDGGRDILYATDPFLLGRGVFVYLEDRNERGDIPRYGEAVRLDAIAGSSAMPLATGDDRRFHILAYAGTFPHPDLERLEPDPGWLKLYRNQGAGAEPSFTRTAERVPVGGKSLAEALPGLTQLAIHPVRSASGATDLIVCGREDWMNYWPGGRYGGGLNEHPSMGFGRGYDGQGHWKGRPTTVHIYWLENVGTNGNPEYAAPVPLHRMESLGTTPDAIWFDADGDGVVELVVREEVDRLCLYRMTEDRRVLTESREELGCSPLIRGYFQTSLCACDIDGDGEDELLLTGNPGVVFWLDRQNGRWIEREPLLNRGGHVRGETLSVPCLADMDGDGDLDLVLGDASGFVWYFENRADAAGGFEYRTGIRLSAGKETIHHQAGPTGSLQGPGESRWGYANPLVTDWDGDGRPDLIVNDIKGEYRWYRNAGAGGPPSFEAGTPLLANGEPFRAAWRSRPALWEAGKLVVINRDGFLQFVCKDDRDPRIVHEGELLRYDNRCGIRACGTGGSSGRAALFACDWDGDGVRDLVVGVPASAGSYFNVYLPFYSTVFWLRNIGTDDRPVFQCARPITLLDGTPLDLVWHQSAPWCADLDGDGRPDLACGAEDGKVYVWRRDDLRWDWEPDTDLGSLPKQVR</sequence>
<accession>A0A2V5K9N0</accession>
<dbReference type="Gene3D" id="2.130.10.130">
    <property type="entry name" value="Integrin alpha, N-terminal"/>
    <property type="match status" value="2"/>
</dbReference>
<dbReference type="Pfam" id="PF13517">
    <property type="entry name" value="FG-GAP_3"/>
    <property type="match status" value="1"/>
</dbReference>
<dbReference type="Proteomes" id="UP000247476">
    <property type="component" value="Unassembled WGS sequence"/>
</dbReference>
<evidence type="ECO:0008006" key="4">
    <source>
        <dbReference type="Google" id="ProtNLM"/>
    </source>
</evidence>
<dbReference type="OrthoDB" id="9816120at2"/>